<feature type="transmembrane region" description="Helical" evidence="1">
    <location>
        <begin position="247"/>
        <end position="266"/>
    </location>
</feature>
<dbReference type="OrthoDB" id="147179at2"/>
<keyword evidence="3" id="KW-1185">Reference proteome</keyword>
<gene>
    <name evidence="2" type="ORF">LA5096_01001</name>
</gene>
<reference evidence="3" key="1">
    <citation type="submission" date="2015-07" db="EMBL/GenBank/DDBJ databases">
        <authorList>
            <person name="Rodrigo-Torres Lidia"/>
            <person name="Arahal R.David."/>
        </authorList>
    </citation>
    <scope>NUCLEOTIDE SEQUENCE [LARGE SCALE GENOMIC DNA]</scope>
    <source>
        <strain evidence="3">CECT 5096</strain>
    </source>
</reference>
<dbReference type="GeneID" id="97668435"/>
<evidence type="ECO:0000313" key="2">
    <source>
        <dbReference type="EMBL" id="CTQ66195.1"/>
    </source>
</evidence>
<keyword evidence="1" id="KW-1133">Transmembrane helix</keyword>
<evidence type="ECO:0000313" key="3">
    <source>
        <dbReference type="Proteomes" id="UP000049983"/>
    </source>
</evidence>
<accession>A0A0M7A7W3</accession>
<feature type="transmembrane region" description="Helical" evidence="1">
    <location>
        <begin position="20"/>
        <end position="48"/>
    </location>
</feature>
<evidence type="ECO:0000256" key="1">
    <source>
        <dbReference type="SAM" id="Phobius"/>
    </source>
</evidence>
<dbReference type="EMBL" id="CXWC01000002">
    <property type="protein sequence ID" value="CTQ66195.1"/>
    <property type="molecule type" value="Genomic_DNA"/>
</dbReference>
<dbReference type="Proteomes" id="UP000049983">
    <property type="component" value="Unassembled WGS sequence"/>
</dbReference>
<protein>
    <submittedName>
        <fullName evidence="2">Uncharacterized protein</fullName>
    </submittedName>
</protein>
<dbReference type="AlphaFoldDB" id="A0A0M7A7W3"/>
<name>A0A0M7A7W3_9HYPH</name>
<organism evidence="2 3">
    <name type="scientific">Roseibium album</name>
    <dbReference type="NCBI Taxonomy" id="311410"/>
    <lineage>
        <taxon>Bacteria</taxon>
        <taxon>Pseudomonadati</taxon>
        <taxon>Pseudomonadota</taxon>
        <taxon>Alphaproteobacteria</taxon>
        <taxon>Hyphomicrobiales</taxon>
        <taxon>Stappiaceae</taxon>
        <taxon>Roseibium</taxon>
    </lineage>
</organism>
<dbReference type="STRING" id="311410.LA5095_02145"/>
<feature type="transmembrane region" description="Helical" evidence="1">
    <location>
        <begin position="60"/>
        <end position="79"/>
    </location>
</feature>
<feature type="transmembrane region" description="Helical" evidence="1">
    <location>
        <begin position="215"/>
        <end position="241"/>
    </location>
</feature>
<keyword evidence="1" id="KW-0472">Membrane</keyword>
<proteinExistence type="predicted"/>
<dbReference type="RefSeq" id="WP_055114774.1">
    <property type="nucleotide sequence ID" value="NZ_CANKXR010000002.1"/>
</dbReference>
<sequence>MWDFDFPRAVGLMVRTFPYLVFRIVVYGGIAVAYVVVTGFGAGIGYGLGWFGGPDSQAGFAFWGGLIGFGLTATAIYLLREYLLYTVKAGHIAVLVELMDDKDLPDGQGQVAYGAKVVKERFVQSSALFGLDQLVKGVIRAISGFVESIASVLPIPGLNGLVSLFRAFMKVAVGFVDEVILAHAIRTRSDNAWASAREALVLYGQNYQLMLKNAAFIALFTYIIAILVFLFMLAPAAGLVYLMPGSWSAGGLVFAIIFAWAVKAAVLEPLAITLMMQVFFKVTAGQTPNPEWDAKLSQMSDKFVEIKDKAFSGAAGSPAPGAPAE</sequence>
<keyword evidence="1" id="KW-0812">Transmembrane</keyword>